<evidence type="ECO:0000313" key="1">
    <source>
        <dbReference type="EMBL" id="KAI5351064.1"/>
    </source>
</evidence>
<dbReference type="GO" id="GO:0090656">
    <property type="term" value="P:t-circle formation"/>
    <property type="evidence" value="ECO:0007669"/>
    <property type="project" value="TreeGrafter"/>
</dbReference>
<dbReference type="EMBL" id="JAJFAZ020000001">
    <property type="protein sequence ID" value="KAI5351064.1"/>
    <property type="molecule type" value="Genomic_DNA"/>
</dbReference>
<sequence length="108" mass="11707">MTPQNLMLLPLSTPKLSIGCPILDGYLGGGIPCNFITELYETIPAYLKHRSESSGGCHLPNGGFYWARSWNQWGEVGKLGNLHTSGRLLSPALGLAWAHCINSRVLLG</sequence>
<name>A0AAD5F2R2_PRUDU</name>
<dbReference type="Proteomes" id="UP001054821">
    <property type="component" value="Chromosome 1"/>
</dbReference>
<dbReference type="GO" id="GO:0033065">
    <property type="term" value="C:Rad51C-XRCC3 complex"/>
    <property type="evidence" value="ECO:0007669"/>
    <property type="project" value="TreeGrafter"/>
</dbReference>
<dbReference type="GO" id="GO:0045003">
    <property type="term" value="P:double-strand break repair via synthesis-dependent strand annealing"/>
    <property type="evidence" value="ECO:0007669"/>
    <property type="project" value="TreeGrafter"/>
</dbReference>
<organism evidence="1 2">
    <name type="scientific">Prunus dulcis</name>
    <name type="common">Almond</name>
    <name type="synonym">Amygdalus dulcis</name>
    <dbReference type="NCBI Taxonomy" id="3755"/>
    <lineage>
        <taxon>Eukaryota</taxon>
        <taxon>Viridiplantae</taxon>
        <taxon>Streptophyta</taxon>
        <taxon>Embryophyta</taxon>
        <taxon>Tracheophyta</taxon>
        <taxon>Spermatophyta</taxon>
        <taxon>Magnoliopsida</taxon>
        <taxon>eudicotyledons</taxon>
        <taxon>Gunneridae</taxon>
        <taxon>Pentapetalae</taxon>
        <taxon>rosids</taxon>
        <taxon>fabids</taxon>
        <taxon>Rosales</taxon>
        <taxon>Rosaceae</taxon>
        <taxon>Amygdaloideae</taxon>
        <taxon>Amygdaleae</taxon>
        <taxon>Prunus</taxon>
    </lineage>
</organism>
<dbReference type="PANTHER" id="PTHR46487">
    <property type="entry name" value="DNA REPAIR PROTEIN XRCC3"/>
    <property type="match status" value="1"/>
</dbReference>
<protein>
    <submittedName>
        <fullName evidence="1">Uncharacterized protein</fullName>
    </submittedName>
</protein>
<accession>A0AAD5F2R2</accession>
<dbReference type="PANTHER" id="PTHR46487:SF1">
    <property type="entry name" value="DNA REPAIR PROTEIN XRCC3"/>
    <property type="match status" value="1"/>
</dbReference>
<dbReference type="GO" id="GO:0071140">
    <property type="term" value="P:resolution of mitotic recombination intermediates"/>
    <property type="evidence" value="ECO:0007669"/>
    <property type="project" value="TreeGrafter"/>
</dbReference>
<gene>
    <name evidence="1" type="ORF">L3X38_003955</name>
</gene>
<dbReference type="GO" id="GO:0000400">
    <property type="term" value="F:four-way junction DNA binding"/>
    <property type="evidence" value="ECO:0007669"/>
    <property type="project" value="TreeGrafter"/>
</dbReference>
<proteinExistence type="predicted"/>
<comment type="caution">
    <text evidence="1">The sequence shown here is derived from an EMBL/GenBank/DDBJ whole genome shotgun (WGS) entry which is preliminary data.</text>
</comment>
<dbReference type="GO" id="GO:0000722">
    <property type="term" value="P:telomere maintenance via recombination"/>
    <property type="evidence" value="ECO:0007669"/>
    <property type="project" value="TreeGrafter"/>
</dbReference>
<dbReference type="GO" id="GO:0005657">
    <property type="term" value="C:replication fork"/>
    <property type="evidence" value="ECO:0007669"/>
    <property type="project" value="TreeGrafter"/>
</dbReference>
<reference evidence="1 2" key="1">
    <citation type="journal article" date="2022" name="G3 (Bethesda)">
        <title>Whole-genome sequence and methylome profiling of the almond [Prunus dulcis (Mill.) D.A. Webb] cultivar 'Nonpareil'.</title>
        <authorList>
            <person name="D'Amico-Willman K.M."/>
            <person name="Ouma W.Z."/>
            <person name="Meulia T."/>
            <person name="Sideli G.M."/>
            <person name="Gradziel T.M."/>
            <person name="Fresnedo-Ramirez J."/>
        </authorList>
    </citation>
    <scope>NUCLEOTIDE SEQUENCE [LARGE SCALE GENOMIC DNA]</scope>
    <source>
        <strain evidence="1">Clone GOH B32 T37-40</strain>
    </source>
</reference>
<dbReference type="AlphaFoldDB" id="A0AAD5F2R2"/>
<keyword evidence="2" id="KW-1185">Reference proteome</keyword>
<evidence type="ECO:0000313" key="2">
    <source>
        <dbReference type="Proteomes" id="UP001054821"/>
    </source>
</evidence>